<evidence type="ECO:0000313" key="2">
    <source>
        <dbReference type="EMBL" id="CAK9054433.1"/>
    </source>
</evidence>
<gene>
    <name evidence="2" type="ORF">SCF082_LOCUS29545</name>
</gene>
<feature type="coiled-coil region" evidence="1">
    <location>
        <begin position="63"/>
        <end position="90"/>
    </location>
</feature>
<accession>A0ABP0MSH0</accession>
<evidence type="ECO:0000313" key="3">
    <source>
        <dbReference type="Proteomes" id="UP001642464"/>
    </source>
</evidence>
<dbReference type="Proteomes" id="UP001642464">
    <property type="component" value="Unassembled WGS sequence"/>
</dbReference>
<reference evidence="2 3" key="1">
    <citation type="submission" date="2024-02" db="EMBL/GenBank/DDBJ databases">
        <authorList>
            <person name="Chen Y."/>
            <person name="Shah S."/>
            <person name="Dougan E. K."/>
            <person name="Thang M."/>
            <person name="Chan C."/>
        </authorList>
    </citation>
    <scope>NUCLEOTIDE SEQUENCE [LARGE SCALE GENOMIC DNA]</scope>
</reference>
<keyword evidence="1" id="KW-0175">Coiled coil</keyword>
<dbReference type="EMBL" id="CAXAMM010023925">
    <property type="protein sequence ID" value="CAK9054433.1"/>
    <property type="molecule type" value="Genomic_DNA"/>
</dbReference>
<sequence>MLQLEEIAARMRQGKLELPLDDQSRVLKEERDELKKRLSMKDHEIAQHIDRKVDEVLQKQGKTKDLEVKLEAIQKDNEILKSSLEAYRSAYANLAQ</sequence>
<comment type="caution">
    <text evidence="2">The sequence shown here is derived from an EMBL/GenBank/DDBJ whole genome shotgun (WGS) entry which is preliminary data.</text>
</comment>
<keyword evidence="3" id="KW-1185">Reference proteome</keyword>
<proteinExistence type="predicted"/>
<name>A0ABP0MSH0_9DINO</name>
<organism evidence="2 3">
    <name type="scientific">Durusdinium trenchii</name>
    <dbReference type="NCBI Taxonomy" id="1381693"/>
    <lineage>
        <taxon>Eukaryota</taxon>
        <taxon>Sar</taxon>
        <taxon>Alveolata</taxon>
        <taxon>Dinophyceae</taxon>
        <taxon>Suessiales</taxon>
        <taxon>Symbiodiniaceae</taxon>
        <taxon>Durusdinium</taxon>
    </lineage>
</organism>
<feature type="non-terminal residue" evidence="2">
    <location>
        <position position="96"/>
    </location>
</feature>
<protein>
    <submittedName>
        <fullName evidence="2">Vesicle transport protein</fullName>
    </submittedName>
</protein>
<evidence type="ECO:0000256" key="1">
    <source>
        <dbReference type="SAM" id="Coils"/>
    </source>
</evidence>